<evidence type="ECO:0000256" key="2">
    <source>
        <dbReference type="ARBA" id="ARBA00022679"/>
    </source>
</evidence>
<keyword evidence="4" id="KW-0573">Peptidoglycan synthesis</keyword>
<dbReference type="Gene3D" id="2.40.440.10">
    <property type="entry name" value="L,D-transpeptidase catalytic domain-like"/>
    <property type="match status" value="1"/>
</dbReference>
<dbReference type="InterPro" id="IPR038063">
    <property type="entry name" value="Transpep_catalytic_dom"/>
</dbReference>
<dbReference type="CDD" id="cd16913">
    <property type="entry name" value="YkuD_like"/>
    <property type="match status" value="1"/>
</dbReference>
<proteinExistence type="predicted"/>
<dbReference type="PROSITE" id="PS52029">
    <property type="entry name" value="LD_TPASE"/>
    <property type="match status" value="1"/>
</dbReference>
<dbReference type="GO" id="GO:0071555">
    <property type="term" value="P:cell wall organization"/>
    <property type="evidence" value="ECO:0007669"/>
    <property type="project" value="UniProtKB-KW"/>
</dbReference>
<reference evidence="7" key="1">
    <citation type="submission" date="2013-09" db="EMBL/GenBank/DDBJ databases">
        <title>Novel inorganic pyrophosphatase from soil metagenomic and family and subfamily prediction.</title>
        <authorList>
            <person name="Rodrigues G.R."/>
            <person name="Val-Moraes S.P."/>
            <person name="Varani A.M."/>
            <person name="Lemos E.G.M."/>
            <person name="Pizauro J.M."/>
        </authorList>
    </citation>
    <scope>NUCLEOTIDE SEQUENCE</scope>
</reference>
<protein>
    <submittedName>
        <fullName evidence="7">Putative L,D-transpeptidase YkuD</fullName>
        <ecNumber evidence="7">2.-.-.-</ecNumber>
    </submittedName>
</protein>
<name>W0NTD6_9ZZZZ</name>
<evidence type="ECO:0000259" key="6">
    <source>
        <dbReference type="PROSITE" id="PS52029"/>
    </source>
</evidence>
<dbReference type="EMBL" id="KF715620">
    <property type="protein sequence ID" value="AHG52935.1"/>
    <property type="molecule type" value="Genomic_DNA"/>
</dbReference>
<dbReference type="AlphaFoldDB" id="W0NTD6"/>
<dbReference type="UniPathway" id="UPA00219"/>
<feature type="domain" description="L,D-TPase catalytic" evidence="6">
    <location>
        <begin position="124"/>
        <end position="244"/>
    </location>
</feature>
<dbReference type="GO" id="GO:0005576">
    <property type="term" value="C:extracellular region"/>
    <property type="evidence" value="ECO:0007669"/>
    <property type="project" value="TreeGrafter"/>
</dbReference>
<dbReference type="EC" id="2.-.-.-" evidence="7"/>
<evidence type="ECO:0000256" key="1">
    <source>
        <dbReference type="ARBA" id="ARBA00004752"/>
    </source>
</evidence>
<dbReference type="GO" id="GO:0071972">
    <property type="term" value="F:peptidoglycan L,D-transpeptidase activity"/>
    <property type="evidence" value="ECO:0007669"/>
    <property type="project" value="TreeGrafter"/>
</dbReference>
<comment type="pathway">
    <text evidence="1">Cell wall biogenesis; peptidoglycan biosynthesis.</text>
</comment>
<dbReference type="PANTHER" id="PTHR30582">
    <property type="entry name" value="L,D-TRANSPEPTIDASE"/>
    <property type="match status" value="1"/>
</dbReference>
<dbReference type="GO" id="GO:0016740">
    <property type="term" value="F:transferase activity"/>
    <property type="evidence" value="ECO:0007669"/>
    <property type="project" value="UniProtKB-KW"/>
</dbReference>
<dbReference type="InterPro" id="IPR050979">
    <property type="entry name" value="LD-transpeptidase"/>
</dbReference>
<organism evidence="7">
    <name type="scientific">uncultured organism</name>
    <dbReference type="NCBI Taxonomy" id="155900"/>
    <lineage>
        <taxon>unclassified sequences</taxon>
        <taxon>environmental samples</taxon>
    </lineage>
</organism>
<sequence>MKVAAIVTIAVAGGLATAPAVANSAAHSRGVCRAGVLHPVGDQVAAYAAVVNGKTRAYKRPNGSLRASFSKLTDLGYPTTFSIVGAILNKRCTATWYRVKLPIKPNGVIGYVRPTDVSVEKVTTRISVDLSRRELRLYRRGKLVLRTPVAVGSPSTPTPIGRYFVSQRIRTGTPGGAFGPVVLAVSAFSNILQDWAEGGPIAIHGTNAPWTIGRTASHGCVRVPNDTLMRLFVATPGGTPVVIHP</sequence>
<evidence type="ECO:0000256" key="4">
    <source>
        <dbReference type="ARBA" id="ARBA00022984"/>
    </source>
</evidence>
<keyword evidence="5" id="KW-0961">Cell wall biogenesis/degradation</keyword>
<dbReference type="SUPFAM" id="SSF141523">
    <property type="entry name" value="L,D-transpeptidase catalytic domain-like"/>
    <property type="match status" value="1"/>
</dbReference>
<evidence type="ECO:0000313" key="7">
    <source>
        <dbReference type="EMBL" id="AHG52935.1"/>
    </source>
</evidence>
<evidence type="ECO:0000256" key="3">
    <source>
        <dbReference type="ARBA" id="ARBA00022960"/>
    </source>
</evidence>
<accession>W0NTD6</accession>
<keyword evidence="2 7" id="KW-0808">Transferase</keyword>
<keyword evidence="3" id="KW-0133">Cell shape</keyword>
<dbReference type="Pfam" id="PF03734">
    <property type="entry name" value="YkuD"/>
    <property type="match status" value="1"/>
</dbReference>
<dbReference type="InterPro" id="IPR005490">
    <property type="entry name" value="LD_TPept_cat_dom"/>
</dbReference>
<gene>
    <name evidence="7" type="primary">ykuD</name>
    <name evidence="7" type="ORF">META_00009</name>
</gene>
<evidence type="ECO:0000256" key="5">
    <source>
        <dbReference type="ARBA" id="ARBA00023316"/>
    </source>
</evidence>